<dbReference type="GO" id="GO:1903911">
    <property type="term" value="P:positive regulation of receptor clustering"/>
    <property type="evidence" value="ECO:0007669"/>
    <property type="project" value="UniProtKB-UniRule"/>
</dbReference>
<evidence type="ECO:0000256" key="11">
    <source>
        <dbReference type="ARBA" id="ARBA00022581"/>
    </source>
</evidence>
<evidence type="ECO:0000256" key="10">
    <source>
        <dbReference type="ARBA" id="ARBA00022570"/>
    </source>
</evidence>
<evidence type="ECO:0000256" key="27">
    <source>
        <dbReference type="ARBA" id="ARBA00023157"/>
    </source>
</evidence>
<keyword evidence="12 32" id="KW-1162">Viral penetration into host cytoplasm</keyword>
<keyword evidence="25 32" id="KW-0472">Membrane</keyword>
<dbReference type="FunFam" id="2.170.40.20:FF:000003">
    <property type="entry name" value="Envelope glycoprotein gp160"/>
    <property type="match status" value="1"/>
</dbReference>
<evidence type="ECO:0000256" key="22">
    <source>
        <dbReference type="ARBA" id="ARBA00022989"/>
    </source>
</evidence>
<keyword evidence="28 32" id="KW-0325">Glycoprotein</keyword>
<comment type="subcellular location">
    <molecule>Surface protein gp120</molecule>
    <subcellularLocation>
        <location evidence="32">Virion membrane</location>
        <topology evidence="32">Peripheral membrane protein</topology>
    </subcellularLocation>
    <subcellularLocation>
        <location evidence="32">Host cell membrane</location>
        <topology evidence="32">Peripheral membrane protein</topology>
    </subcellularLocation>
    <subcellularLocation>
        <location evidence="32">Host endosome membrane</location>
        <topology evidence="32">Single-pass type I membrane protein</topology>
    </subcellularLocation>
    <text evidence="32">The surface protein is not anchored to the viral envelope, but associates with the extravirion surface through its binding to TM. It is probably concentrated at the site of budding and incorporated into the virions possibly by contacts between the cytoplasmic tail of Env and the N-terminus of Gag.</text>
</comment>
<feature type="short sequence motif" description="YXXL motif; contains endocytosis signal" evidence="32">
    <location>
        <begin position="714"/>
        <end position="717"/>
    </location>
</feature>
<comment type="subunit">
    <text evidence="32">The mature envelope protein (Env) consists of a homotrimer of non-covalently associated gp120-gp41 heterodimers. The resulting complex protrudes from the virus surface as a spike. There seems to be as few as 10 spikes on the average virion. Surface protein gp120 interacts with host CD4, CCR5 and CXCR4. Gp120 also interacts with the C-type lectins CD209/DC-SIGN and CLEC4M/DC-SIGNR (collectively referred to as DC-SIGN(R)). Gp120 and gp41 interact with GalCer. Gp120 interacts with host ITGA4/ITGB7 complex; on CD4+ T-cells, this interaction results in rapid activation of integrin ITGAL/LFA-1, which facilitates efficient cell-to-cell spreading of HIV-1. Gp120 interacts with cell-associated heparan sulfate; this interaction increases virus infectivity on permissive cells and may be involved in infection of CD4- cells.</text>
</comment>
<feature type="domain" description="Retroviral envelope protein GP41-like" evidence="35">
    <location>
        <begin position="532"/>
        <end position="722"/>
    </location>
</feature>
<dbReference type="Pfam" id="PF00517">
    <property type="entry name" value="GP41"/>
    <property type="match status" value="1"/>
</dbReference>
<evidence type="ECO:0000313" key="36">
    <source>
        <dbReference type="EMBL" id="AKT78364.1"/>
    </source>
</evidence>
<proteinExistence type="inferred from homology"/>
<comment type="miscellaneous">
    <text evidence="32">Inhibitors targeting HIV-1 viral envelope proteins are used as antiretroviral drugs. Attachment of virions to the cell surface via non-specific interactions and CD4 binding can be blocked by inhibitors that include cyanovirin-N, cyclotriazadisulfonamide analogs, PRO 2000, TNX 355 and PRO 542. In addition, BMS 806 can block CD4-induced conformational changes. Env interactions with the coreceptor molecules can be targeted by CCR5 antagonists including SCH-D, maraviroc (UK 427857) and aplaviroc (GW 873140), and the CXCR4 antagonist AMD 070. Fusion of viral and cellular membranes can be inhibited by peptides such as enfuvirtide and tifuvirtide (T 1249). Resistance to inhibitors associated with mutations in Env are observed. Most of the time, single mutations confer only a modest reduction in drug susceptibility. Combination of several mutations is usually required to develop a high-level drug resistance.</text>
</comment>
<evidence type="ECO:0000256" key="6">
    <source>
        <dbReference type="ARBA" id="ARBA00004650"/>
    </source>
</evidence>
<feature type="chain" id="PRO_5023337025" description="Transmembrane protein gp41" evidence="32">
    <location>
        <begin position="514"/>
        <end position="865"/>
    </location>
</feature>
<keyword evidence="16 32" id="KW-0732">Signal</keyword>
<dbReference type="GO" id="GO:0075512">
    <property type="term" value="P:clathrin-dependent endocytosis of virus by host cell"/>
    <property type="evidence" value="ECO:0007669"/>
    <property type="project" value="UniProtKB-UniRule"/>
</dbReference>
<comment type="domain">
    <text evidence="32">Some of the most genetically diverse regions of the viral genome are present in Env. They are called variable regions 1 through 5 (V1 through V5). Coreceptor usage of gp120 is determined mainly by the primary structure of the third variable region (V3) in the outer domain of gp120. The sequence of V3 determines which coreceptor, CCR5 and/or CXCR4 (corresponding to R5/macrophage, X4/T cell and R5X4/T cell and macrophage tropism), is used to trigger the fusion potential of the Env complex, and hence which cells the virus can infect. Binding to CCR5 involves a region adjacent in addition to V3.</text>
</comment>
<evidence type="ECO:0000256" key="23">
    <source>
        <dbReference type="ARBA" id="ARBA00023046"/>
    </source>
</evidence>
<feature type="disulfide bond" evidence="32">
    <location>
        <begin position="224"/>
        <end position="253"/>
    </location>
</feature>
<keyword evidence="9 32" id="KW-1032">Host cell membrane</keyword>
<feature type="region of interest" description="CD4-binding loop" evidence="32">
    <location>
        <begin position="368"/>
        <end position="378"/>
    </location>
</feature>
<dbReference type="GO" id="GO:0039654">
    <property type="term" value="P:fusion of virus membrane with host endosome membrane"/>
    <property type="evidence" value="ECO:0007669"/>
    <property type="project" value="UniProtKB-UniRule"/>
</dbReference>
<evidence type="ECO:0000256" key="18">
    <source>
        <dbReference type="ARBA" id="ARBA00022844"/>
    </source>
</evidence>
<evidence type="ECO:0000256" key="7">
    <source>
        <dbReference type="ARBA" id="ARBA00022506"/>
    </source>
</evidence>
<dbReference type="GO" id="GO:0020002">
    <property type="term" value="C:host cell plasma membrane"/>
    <property type="evidence" value="ECO:0007669"/>
    <property type="project" value="UniProtKB-SubCell"/>
</dbReference>
<keyword evidence="23 32" id="KW-1039">Host endosome</keyword>
<dbReference type="CDD" id="cd09909">
    <property type="entry name" value="HIV-1-like_HR1-HR2"/>
    <property type="match status" value="1"/>
</dbReference>
<keyword evidence="29 32" id="KW-0899">Viral immunoevasion</keyword>
<dbReference type="Proteomes" id="UP000158360">
    <property type="component" value="Genome"/>
</dbReference>
<organismHost>
    <name type="scientific">Homo sapiens</name>
    <name type="common">Human</name>
    <dbReference type="NCBI Taxonomy" id="9606"/>
</organismHost>
<feature type="coiled-coil region" evidence="32">
    <location>
        <begin position="635"/>
        <end position="669"/>
    </location>
</feature>
<evidence type="ECO:0000256" key="21">
    <source>
        <dbReference type="ARBA" id="ARBA00022890"/>
    </source>
</evidence>
<evidence type="ECO:0000256" key="8">
    <source>
        <dbReference type="ARBA" id="ARBA00022510"/>
    </source>
</evidence>
<dbReference type="GO" id="GO:0019062">
    <property type="term" value="P:virion attachment to host cell"/>
    <property type="evidence" value="ECO:0007669"/>
    <property type="project" value="UniProtKB-UniRule"/>
</dbReference>
<comment type="PTM">
    <text evidence="32">Palmitoylation of the transmembrane protein and of Env polyprotein (prior to its proteolytic cleavage) is essential for their association with host cell membrane lipid rafts. Palmitoylation is therefore required for envelope trafficking to classical lipid rafts, but not for viral replication.</text>
</comment>
<keyword evidence="19 32" id="KW-1043">Host membrane</keyword>
<evidence type="ECO:0000256" key="15">
    <source>
        <dbReference type="ARBA" id="ARBA00022703"/>
    </source>
</evidence>
<dbReference type="GO" id="GO:0019031">
    <property type="term" value="C:viral envelope"/>
    <property type="evidence" value="ECO:0007669"/>
    <property type="project" value="UniProtKB-KW"/>
</dbReference>
<keyword evidence="14 32" id="KW-0812">Transmembrane</keyword>
<dbReference type="Gene3D" id="2.170.40.20">
    <property type="entry name" value="Human immunodeficiency virus 1, Gp160, envelope glycoprotein"/>
    <property type="match status" value="2"/>
</dbReference>
<protein>
    <recommendedName>
        <fullName evidence="32">Envelope glycoprotein gp160</fullName>
    </recommendedName>
    <alternativeName>
        <fullName evidence="32">Env polyprotein</fullName>
    </alternativeName>
    <component>
        <recommendedName>
            <fullName evidence="32">Surface protein gp120</fullName>
            <shortName evidence="32">SU</shortName>
        </recommendedName>
        <alternativeName>
            <fullName evidence="32">Glycoprotein 120</fullName>
            <shortName evidence="32">gp120</shortName>
        </alternativeName>
    </component>
    <component>
        <recommendedName>
            <fullName evidence="32">Transmembrane protein gp41</fullName>
            <shortName evidence="32">TM</shortName>
        </recommendedName>
        <alternativeName>
            <fullName evidence="32">Glycoprotein 41</fullName>
            <shortName evidence="32">gp41</shortName>
        </alternativeName>
    </component>
</protein>
<keyword evidence="21 32" id="KW-1164">Virus endocytosis by host</keyword>
<evidence type="ECO:0000256" key="1">
    <source>
        <dbReference type="ARBA" id="ARBA00004402"/>
    </source>
</evidence>
<keyword evidence="13 32" id="KW-0165">Cleavage on pair of basic residues</keyword>
<keyword evidence="27 32" id="KW-1015">Disulfide bond</keyword>
<evidence type="ECO:0000256" key="29">
    <source>
        <dbReference type="ARBA" id="ARBA00023280"/>
    </source>
</evidence>
<comment type="subcellular location">
    <subcellularLocation>
        <location evidence="3">Host cell membrane</location>
        <topology evidence="3">Peripheral membrane protein</topology>
    </subcellularLocation>
    <subcellularLocation>
        <location evidence="1">Host cell membrane</location>
        <topology evidence="1">Single-pass type I membrane protein</topology>
    </subcellularLocation>
    <subcellularLocation>
        <location evidence="2">Host endosome membrane</location>
        <topology evidence="2">Peripheral membrane protein</topology>
    </subcellularLocation>
    <subcellularLocation>
        <location evidence="5">Host endosome membrane</location>
        <topology evidence="5">Single-pass type I membrane protein</topology>
    </subcellularLocation>
    <subcellularLocation>
        <location evidence="6">Virion membrane</location>
        <topology evidence="6">Peripheral membrane protein</topology>
    </subcellularLocation>
    <subcellularLocation>
        <location evidence="4">Virion membrane</location>
        <topology evidence="4">Single-pass type I membrane protein</topology>
    </subcellularLocation>
</comment>
<evidence type="ECO:0000256" key="20">
    <source>
        <dbReference type="ARBA" id="ARBA00022879"/>
    </source>
</evidence>
<evidence type="ECO:0000259" key="35">
    <source>
        <dbReference type="Pfam" id="PF00517"/>
    </source>
</evidence>
<evidence type="ECO:0000256" key="25">
    <source>
        <dbReference type="ARBA" id="ARBA00023136"/>
    </source>
</evidence>
<evidence type="ECO:0000256" key="32">
    <source>
        <dbReference type="HAMAP-Rule" id="MF_04083"/>
    </source>
</evidence>
<keyword evidence="15 32" id="KW-0053">Apoptosis</keyword>
<comment type="PTM">
    <text evidence="32">Highly glycosylated by host. The high number of glycan on the protein is reffered to as 'glycan shield' because it contributes to hide protein sequence from adaptive immune system.</text>
</comment>
<dbReference type="HAMAP" id="MF_04083">
    <property type="entry name" value="HIV_ENV"/>
    <property type="match status" value="1"/>
</dbReference>
<evidence type="ECO:0000256" key="14">
    <source>
        <dbReference type="ARBA" id="ARBA00022692"/>
    </source>
</evidence>
<comment type="subcellular location">
    <molecule>Transmembrane protein gp41</molecule>
    <subcellularLocation>
        <location evidence="32">Virion membrane</location>
        <topology evidence="32">Single-pass type I membrane protein</topology>
    </subcellularLocation>
    <subcellularLocation>
        <location evidence="32">Host cell membrane</location>
        <topology evidence="32">Single-pass type I membrane protein</topology>
    </subcellularLocation>
    <subcellularLocation>
        <location evidence="32">Host endosome membrane</location>
        <topology evidence="32">Single-pass type I membrane protein</topology>
    </subcellularLocation>
    <text evidence="32">It is probably concentrated at the site of budding and incorporated into the virions possibly by contacts between the cytoplasmic tail of Env and the N-terminus of Gag.</text>
</comment>
<organism evidence="36 37">
    <name type="scientific">Human immunodeficiency virus type 1</name>
    <name type="common">HIV-1</name>
    <dbReference type="NCBI Taxonomy" id="11676"/>
    <lineage>
        <taxon>Viruses</taxon>
        <taxon>Riboviria</taxon>
        <taxon>Pararnavirae</taxon>
        <taxon>Artverviricota</taxon>
        <taxon>Revtraviricetes</taxon>
        <taxon>Ortervirales</taxon>
        <taxon>Retroviridae</taxon>
        <taxon>Orthoretrovirinae</taxon>
        <taxon>Lentivirus</taxon>
        <taxon>Lentivirus humimdef1</taxon>
    </lineage>
</organism>
<evidence type="ECO:0000256" key="31">
    <source>
        <dbReference type="ARBA" id="ARBA00023296"/>
    </source>
</evidence>
<evidence type="ECO:0000256" key="5">
    <source>
        <dbReference type="ARBA" id="ARBA00004578"/>
    </source>
</evidence>
<dbReference type="Gene3D" id="1.20.5.490">
    <property type="entry name" value="Single helix bin"/>
    <property type="match status" value="1"/>
</dbReference>
<dbReference type="EMBL" id="KT183316">
    <property type="protein sequence ID" value="AKT78364.1"/>
    <property type="molecule type" value="Genomic_RNA"/>
</dbReference>
<dbReference type="SUPFAM" id="SSF56502">
    <property type="entry name" value="gp120 core"/>
    <property type="match status" value="2"/>
</dbReference>
<feature type="region of interest" description="MPER; binding to GalCer" evidence="32">
    <location>
        <begin position="664"/>
        <end position="685"/>
    </location>
</feature>
<evidence type="ECO:0000256" key="12">
    <source>
        <dbReference type="ARBA" id="ARBA00022595"/>
    </source>
</evidence>
<sequence>MRVKGMQRNSQHLLRWGTIILGILMICSAANENLWVTVYYGVPVWKEATTTLFCASDAKAYDTEKHNVWATHACVPTDPNPQEMHLENVTEEFNMWKNDMVEQMHTDIISLWDQSLQPCVKLTPLCVTLDCHDVSLSSNHSGNSSNNDSISNIKEEIKNCSFNTTTELWDKKQKVYSLFYKLDVVAMNESNNSSTQYRLINCNTSTITQACPKVTFEPIPIHYCAPAGFAILKCNDKKFNGTGPCKNVSTVQCTHGIKPVVSTQLLLNGSLAEEETMVRSENITNNIKNIIIQFNDSVAISCIRPGNNTRKSVRIGPGQAFYATGDIIGDIRKAYCNVSRVTWNTTLQKVAKQLSKYFENKTITFNSTTGGDLEITMHSFNCGGEFFYCDTSGLFNGSWSENSTWNSTMEANSTIILPCRIKQIINMWQRTGRAMYAPPIQGTIQCTSNITGLILTRDGGEKNNSTEEIFRPGGGDMRDNWRSELYKYKVVKIEPLGVAPTRAKRRVVEREKRAVTLGAVFIGFLGAAGSTMGAASVTLTVQARQLLSGIVQQQSNLLRAIEAQQHMLKLTVWGIKQLQARVLAVERYLRDQQLLGIWGCSGKIICTTNVPWNYSWSNKSYHEIWDNMTWLQWDKEIDNYTQIIYSLIEESQIQQEKNEQDLLALDKWASLWNWFNITEWLWYIRIFIMIVGGLIGLRIVFAVLSIINRVRQGYSPLSFQTHTPAPRELDRLRGIEEEGGEQDRSRSIRLVSGFLALAWDDLRSLCLFSYHRLRDCVLIVARTVELLGHSSLKGLRRGWEGLKYLGNLLRYWGRELKLSAINLLDTIAIAVAGWTDRVIEIGQRVGRAILNIPTRIRQGFERALL</sequence>
<dbReference type="SUPFAM" id="SSF58069">
    <property type="entry name" value="Virus ectodomain"/>
    <property type="match status" value="1"/>
</dbReference>
<evidence type="ECO:0000256" key="3">
    <source>
        <dbReference type="ARBA" id="ARBA00004505"/>
    </source>
</evidence>
<comment type="function">
    <text evidence="32">Envelope glycoprotein gp160: Oligomerizes in the host endoplasmic reticulum into predominantly trimers. In a second time, gp160 transits in the host Golgi, where glycosylation is completed. The precursor is then proteolytically cleaved in the trans-Golgi and thereby activated by cellular furin or furin-like proteases to produce gp120 and gp41.</text>
</comment>
<evidence type="ECO:0000256" key="28">
    <source>
        <dbReference type="ARBA" id="ARBA00023180"/>
    </source>
</evidence>
<keyword evidence="8 32" id="KW-1170">Fusion of virus membrane with host endosomal membrane</keyword>
<name>A0A0K1HB52_HV1</name>
<comment type="caution">
    <text evidence="32 33">Lacks conserved residue(s) required for the propagation of feature annotation.</text>
</comment>
<feature type="disulfide bond" evidence="32">
    <location>
        <begin position="54"/>
        <end position="74"/>
    </location>
</feature>
<comment type="function">
    <text evidence="32">Transmembrane protein gp41: Acts as a class I viral fusion protein. Under the current model, the protein has at least 3 conformational states: pre-fusion native state, pre-hairpin intermediate state, and post-fusion hairpin state. During fusion of viral and target intracellular membranes, the coiled coil regions (heptad repeats) assume a trimer-of-hairpins structure, positioning the fusion peptide in close proximity to the C-terminal region of the ectodomain. The formation of this structure appears to drive apposition and subsequent fusion of viral and target cell membranes. Complete fusion occurs in host cell endosomes and is dynamin-dependent, however some lipid transfer might occur at the plasma membrane. The virus undergoes clathrin-dependent internalization long before endosomal fusion, thus minimizing the surface exposure of conserved viral epitopes during fusion and reducing the efficacy of inhibitors targeting these epitopes. Membranes fusion leads to delivery of the nucleocapsid into the cytoplasm.</text>
</comment>
<comment type="domain">
    <text evidence="32">The CD4-binding region is targeted by the antibody b12.</text>
</comment>
<keyword evidence="20 32" id="KW-0261">Viral envelope protein</keyword>
<feature type="transmembrane region" description="Helical" evidence="33">
    <location>
        <begin position="12"/>
        <end position="31"/>
    </location>
</feature>
<dbReference type="GO" id="GO:1903908">
    <property type="term" value="P:positive regulation of plasma membrane raft polarization"/>
    <property type="evidence" value="ECO:0007669"/>
    <property type="project" value="UniProtKB-UniRule"/>
</dbReference>
<dbReference type="Gene3D" id="1.10.287.210">
    <property type="match status" value="1"/>
</dbReference>
<feature type="disulfide bond" evidence="32">
    <location>
        <begin position="600"/>
        <end position="606"/>
    </location>
</feature>
<feature type="chain" id="PRO_5023337026" description="Envelope glycoprotein gp160" evidence="32">
    <location>
        <begin position="33"/>
        <end position="865"/>
    </location>
</feature>
<keyword evidence="17 32" id="KW-1161">Viral attachment to host cell</keyword>
<dbReference type="GO" id="GO:0052031">
    <property type="term" value="P:symbiont-mediated perturbation of host defense response"/>
    <property type="evidence" value="ECO:0007669"/>
    <property type="project" value="UniProtKB-UniRule"/>
</dbReference>
<evidence type="ECO:0000256" key="2">
    <source>
        <dbReference type="ARBA" id="ARBA00004433"/>
    </source>
</evidence>
<reference evidence="37" key="1">
    <citation type="submission" date="2015-06" db="EMBL/GenBank/DDBJ databases">
        <title>Breakthrough infections in the HVTN 503/Phambili Phase 2b HIV-1 vaccine efficacy trial.</title>
        <authorList>
            <person name="Hertz T."/>
            <person name="Logan M.G."/>
            <person name="Rolland M."/>
            <person name="Magaret C."/>
            <person name="Rademeyer C."/>
            <person name="Fiore-Gartland A."/>
            <person name="Edlefsen P."/>
            <person name="DeCamp A."/>
            <person name="Ahmed H."/>
            <person name="Ngandu N."/>
            <person name="Larsen B."/>
            <person name="Frahm N."/>
            <person name="Marais J."/>
            <person name="Thebus R."/>
            <person name="Zhao H."/>
            <person name="Stoddard J."/>
            <person name="Konopa P."/>
            <person name="Nariya S."/>
            <person name="Lam A."/>
            <person name="Geraghty D."/>
            <person name="Hural J."/>
            <person name="Corey L."/>
            <person name="Kublin J."/>
            <person name="Gray G."/>
            <person name="McElrath J."/>
            <person name="Mullins J."/>
            <person name="Gilbert P."/>
            <person name="Williamson C."/>
        </authorList>
    </citation>
    <scope>NUCLEOTIDE SEQUENCE [LARGE SCALE GENOMIC DNA]</scope>
</reference>
<dbReference type="GO" id="GO:0019082">
    <property type="term" value="P:viral protein processing"/>
    <property type="evidence" value="ECO:0007669"/>
    <property type="project" value="UniProtKB-UniRule"/>
</dbReference>
<evidence type="ECO:0000256" key="19">
    <source>
        <dbReference type="ARBA" id="ARBA00022870"/>
    </source>
</evidence>
<feature type="lipid moiety-binding region" description="S-palmitoyl cysteine; by host" evidence="32">
    <location>
        <position position="766"/>
    </location>
</feature>
<feature type="disulfide bond" evidence="32">
    <location>
        <begin position="234"/>
        <end position="245"/>
    </location>
</feature>
<comment type="PTM">
    <text evidence="32">Specific enzymatic cleavages in vivo yield mature proteins. Envelope glycoproteins are synthesized as a inactive precursor that is heavily N-glycosylated and processed likely by host cell furin in the Golgi to yield the mature SU and TM proteins. The cleavage site between SU and TM requires the minimal sequence [KR]-X-[KR]-R. About 2 of the 9 disulfide bonds of gp41 are reduced by P4HB/PDI, following binding to CD4 receptor.</text>
</comment>
<dbReference type="Pfam" id="PF00516">
    <property type="entry name" value="GP120"/>
    <property type="match status" value="1"/>
</dbReference>
<keyword evidence="22 32" id="KW-1133">Transmembrane helix</keyword>
<keyword evidence="30 32" id="KW-0449">Lipoprotein</keyword>
<comment type="function">
    <text evidence="32">Surface protein gp120: Attaches the virus to the host lymphoid cell by binding to the primary receptor CD4. This interaction induces a structural rearrangement creating a high affinity binding site for a chemokine coreceptor like CXCR4 and/or CCR5. Acts as a ligand for CD209/DC-SIGN and CLEC4M/DC-SIGNR, which are respectively found on dendritic cells (DCs), and on endothelial cells of liver sinusoids and lymph node sinuses. These interactions allow capture of viral particles at mucosal surfaces by these cells and subsequent transmission to permissive cells. HIV subverts the migration properties of dendritic cells to gain access to CD4+ T-cells in lymph nodes. Virus transmission to permissive T-cells occurs either in trans (without DCs infection, through viral capture and transmission), or in cis (following DCs productive infection, through the usual CD4-gp120 interaction), thereby inducing a robust infection. In trans infection, bound virions remain infectious over days and it is proposed that they are not degraded, but protected in non-lysosomal acidic organelles within the DCs close to the cell membrane thus contributing to the viral infectious potential during DCs' migration from the periphery to the lymphoid tissues. On arrival at lymphoid tissues, intact virions recycle back to DCs' cell surface allowing virus transmission to CD4+ T-cells.</text>
</comment>
<gene>
    <name evidence="32 36" type="primary">env</name>
</gene>
<dbReference type="FunFam" id="1.20.5.490:FF:000001">
    <property type="entry name" value="Envelope glycoprotein gp160"/>
    <property type="match status" value="1"/>
</dbReference>
<dbReference type="GO" id="GO:0016020">
    <property type="term" value="C:membrane"/>
    <property type="evidence" value="ECO:0007669"/>
    <property type="project" value="UniProtKB-UniRule"/>
</dbReference>
<keyword evidence="10 32" id="KW-1165">Clathrin-mediated endocytosis of virus by host</keyword>
<keyword evidence="11 32" id="KW-0945">Host-virus interaction</keyword>
<evidence type="ECO:0000313" key="37">
    <source>
        <dbReference type="Proteomes" id="UP000158360"/>
    </source>
</evidence>
<feature type="site" description="Cleavage; by host furin" evidence="32">
    <location>
        <begin position="513"/>
        <end position="514"/>
    </location>
</feature>
<dbReference type="InterPro" id="IPR037527">
    <property type="entry name" value="Gp160"/>
</dbReference>
<dbReference type="InterPro" id="IPR000328">
    <property type="entry name" value="GP41-like"/>
</dbReference>
<accession>A0A0K1HB52</accession>
<dbReference type="GO" id="GO:0005198">
    <property type="term" value="F:structural molecule activity"/>
    <property type="evidence" value="ECO:0007669"/>
    <property type="project" value="UniProtKB-UniRule"/>
</dbReference>
<evidence type="ECO:0000256" key="30">
    <source>
        <dbReference type="ARBA" id="ARBA00023288"/>
    </source>
</evidence>
<feature type="region of interest" description="Fusion peptide" evidence="32">
    <location>
        <begin position="514"/>
        <end position="534"/>
    </location>
</feature>
<comment type="domain">
    <text evidence="32">The membrane proximal external region (MPER) present in gp41 is a tryptophan-rich region recognized by the antibodies 2F5, Z13, and 4E10. MPER seems to play a role in fusion.</text>
</comment>
<evidence type="ECO:0000256" key="24">
    <source>
        <dbReference type="ARBA" id="ARBA00023054"/>
    </source>
</evidence>
<evidence type="ECO:0000256" key="33">
    <source>
        <dbReference type="RuleBase" id="RU363095"/>
    </source>
</evidence>
<dbReference type="FunFam" id="2.170.40.20:FF:000004">
    <property type="entry name" value="Envelope glycoprotein gp160"/>
    <property type="match status" value="1"/>
</dbReference>
<evidence type="ECO:0000256" key="17">
    <source>
        <dbReference type="ARBA" id="ARBA00022804"/>
    </source>
</evidence>
<evidence type="ECO:0000256" key="26">
    <source>
        <dbReference type="ARBA" id="ARBA00023139"/>
    </source>
</evidence>
<feature type="transmembrane region" description="Helical" evidence="33">
    <location>
        <begin position="680"/>
        <end position="707"/>
    </location>
</feature>
<feature type="short sequence motif" description="Di-leucine internalization motif" evidence="32">
    <location>
        <begin position="864"/>
        <end position="865"/>
    </location>
</feature>
<comment type="domain">
    <text evidence="32 33">The 17 amino acids long immunosuppressive region is present in many retroviral envelope proteins. Synthetic peptides derived from this relatively conserved sequence inhibit immune function in vitro and in vivo.</text>
</comment>
<evidence type="ECO:0000256" key="13">
    <source>
        <dbReference type="ARBA" id="ARBA00022685"/>
    </source>
</evidence>
<comment type="similarity">
    <text evidence="32">Belongs to the HIV-1 env protein family.</text>
</comment>
<dbReference type="GO" id="GO:0019064">
    <property type="term" value="P:fusion of virus membrane with host plasma membrane"/>
    <property type="evidence" value="ECO:0007669"/>
    <property type="project" value="UniProtKB-UniRule"/>
</dbReference>
<keyword evidence="24 32" id="KW-0175">Coiled coil</keyword>
<evidence type="ECO:0000256" key="4">
    <source>
        <dbReference type="ARBA" id="ARBA00004563"/>
    </source>
</evidence>
<keyword evidence="31 32" id="KW-1160">Virus entry into host cell</keyword>
<keyword evidence="7 32" id="KW-1168">Fusion of virus membrane with host membrane</keyword>
<feature type="domain" description="Human immunodeficiency virus 1 envelope glycoprotein Gp120" evidence="34">
    <location>
        <begin position="34"/>
        <end position="513"/>
    </location>
</feature>
<comment type="domain">
    <text evidence="32">The YXXL motif is involved in determining the exact site of viral release at the surface of infected mononuclear cells and promotes endocytosis. YXXL and di-leucine endocytosis motifs interact directly or indirectly with the clathrin adapter complexes, opperate independently, and their activities are not additive.</text>
</comment>
<feature type="region of interest" description="Immunosuppression" evidence="32">
    <location>
        <begin position="576"/>
        <end position="594"/>
    </location>
</feature>
<dbReference type="GO" id="GO:0055036">
    <property type="term" value="C:virion membrane"/>
    <property type="evidence" value="ECO:0007669"/>
    <property type="project" value="UniProtKB-SubCell"/>
</dbReference>
<dbReference type="GO" id="GO:0044175">
    <property type="term" value="C:host cell endosome membrane"/>
    <property type="evidence" value="ECO:0007669"/>
    <property type="project" value="UniProtKB-SubCell"/>
</dbReference>
<keyword evidence="26 32" id="KW-0564">Palmitate</keyword>
<dbReference type="InterPro" id="IPR036377">
    <property type="entry name" value="Gp120_core_sf"/>
</dbReference>
<evidence type="ECO:0000259" key="34">
    <source>
        <dbReference type="Pfam" id="PF00516"/>
    </source>
</evidence>
<feature type="topological domain" description="Cytoplasmic" evidence="32">
    <location>
        <begin position="708"/>
        <end position="865"/>
    </location>
</feature>
<comment type="miscellaneous">
    <text evidence="32">HIV-1 lineages are divided in three main groups, M (for Major), O (for Outlier), and N (for New, or Non-M, Non-O). The vast majority of strains found worldwide belong to the group M. Group O seems to be endemic to and largely confined to Cameroon and neighboring countries in West Central Africa, where these viruses represent a small minority of HIV-1 strains. The group N is represented by a limited number of isolates from Cameroonian persons. The group M is further subdivided in 9 clades or subtypes (A to D, F to H, J and K).</text>
</comment>
<evidence type="ECO:0000256" key="16">
    <source>
        <dbReference type="ARBA" id="ARBA00022729"/>
    </source>
</evidence>
<dbReference type="InterPro" id="IPR000777">
    <property type="entry name" value="HIV1_Gp120"/>
</dbReference>
<evidence type="ECO:0000256" key="9">
    <source>
        <dbReference type="ARBA" id="ARBA00022511"/>
    </source>
</evidence>
<keyword evidence="18 32" id="KW-0946">Virion</keyword>
<dbReference type="FunFam" id="1.10.287.210:FF:000001">
    <property type="entry name" value="Envelope glycoprotein gp160"/>
    <property type="match status" value="1"/>
</dbReference>